<proteinExistence type="predicted"/>
<dbReference type="AlphaFoldDB" id="A0A7C8IG60"/>
<organism evidence="1 2">
    <name type="scientific">Massariosphaeria phaeospora</name>
    <dbReference type="NCBI Taxonomy" id="100035"/>
    <lineage>
        <taxon>Eukaryota</taxon>
        <taxon>Fungi</taxon>
        <taxon>Dikarya</taxon>
        <taxon>Ascomycota</taxon>
        <taxon>Pezizomycotina</taxon>
        <taxon>Dothideomycetes</taxon>
        <taxon>Pleosporomycetidae</taxon>
        <taxon>Pleosporales</taxon>
        <taxon>Pleosporales incertae sedis</taxon>
        <taxon>Massariosphaeria</taxon>
    </lineage>
</organism>
<accession>A0A7C8IG60</accession>
<sequence length="323" mass="35943">MSDMQKAFTYLHDNIPSWFETIAEVQEKISRMQEEVAKIPVSRSPPMKRKTGSIESIRDLDAIIEEPCSPLASKKRKTPSFLSAHASGVSKYRSKTMILVYYDGQIQKSFETLVRSIGTGRNMLRKGKMAAKLQEMADLAGSEDDDDEDDMAMAKIGYRHRTGLSSIRTRAMAMRGSLAGISTSSSRTPIELFDVTEKALELAQGLCERAAHQSLRDGECRKELDGVRQHFEGILESAKKEVAKCQAQGEKDLATEEPRIAVAPIVAPIVARAVERKMMIPEIQPMHNGTATATLRAVEIEVDDEDDDEIDFVMPPIRLTSRV</sequence>
<dbReference type="OrthoDB" id="3886346at2759"/>
<evidence type="ECO:0000313" key="1">
    <source>
        <dbReference type="EMBL" id="KAF2873390.1"/>
    </source>
</evidence>
<dbReference type="EMBL" id="JAADJZ010000007">
    <property type="protein sequence ID" value="KAF2873390.1"/>
    <property type="molecule type" value="Genomic_DNA"/>
</dbReference>
<name>A0A7C8IG60_9PLEO</name>
<keyword evidence="2" id="KW-1185">Reference proteome</keyword>
<evidence type="ECO:0000313" key="2">
    <source>
        <dbReference type="Proteomes" id="UP000481861"/>
    </source>
</evidence>
<comment type="caution">
    <text evidence="1">The sequence shown here is derived from an EMBL/GenBank/DDBJ whole genome shotgun (WGS) entry which is preliminary data.</text>
</comment>
<reference evidence="1 2" key="1">
    <citation type="submission" date="2020-01" db="EMBL/GenBank/DDBJ databases">
        <authorList>
            <consortium name="DOE Joint Genome Institute"/>
            <person name="Haridas S."/>
            <person name="Albert R."/>
            <person name="Binder M."/>
            <person name="Bloem J."/>
            <person name="Labutti K."/>
            <person name="Salamov A."/>
            <person name="Andreopoulos B."/>
            <person name="Baker S.E."/>
            <person name="Barry K."/>
            <person name="Bills G."/>
            <person name="Bluhm B.H."/>
            <person name="Cannon C."/>
            <person name="Castanera R."/>
            <person name="Culley D.E."/>
            <person name="Daum C."/>
            <person name="Ezra D."/>
            <person name="Gonzalez J.B."/>
            <person name="Henrissat B."/>
            <person name="Kuo A."/>
            <person name="Liang C."/>
            <person name="Lipzen A."/>
            <person name="Lutzoni F."/>
            <person name="Magnuson J."/>
            <person name="Mondo S."/>
            <person name="Nolan M."/>
            <person name="Ohm R."/>
            <person name="Pangilinan J."/>
            <person name="Park H.-J.H."/>
            <person name="Ramirez L."/>
            <person name="Alfaro M."/>
            <person name="Sun H."/>
            <person name="Tritt A."/>
            <person name="Yoshinaga Y."/>
            <person name="Zwiers L.-H.L."/>
            <person name="Turgeon B.G."/>
            <person name="Goodwin S.B."/>
            <person name="Spatafora J.W."/>
            <person name="Crous P.W."/>
            <person name="Grigoriev I.V."/>
        </authorList>
    </citation>
    <scope>NUCLEOTIDE SEQUENCE [LARGE SCALE GENOMIC DNA]</scope>
    <source>
        <strain evidence="1 2">CBS 611.86</strain>
    </source>
</reference>
<protein>
    <submittedName>
        <fullName evidence="1">Uncharacterized protein</fullName>
    </submittedName>
</protein>
<gene>
    <name evidence="1" type="ORF">BDV95DRAFT_592768</name>
</gene>
<dbReference type="Proteomes" id="UP000481861">
    <property type="component" value="Unassembled WGS sequence"/>
</dbReference>